<accession>E3VXW7</accession>
<evidence type="ECO:0000256" key="3">
    <source>
        <dbReference type="ARBA" id="ARBA00022527"/>
    </source>
</evidence>
<comment type="catalytic activity">
    <reaction evidence="15">
        <text>L-threonyl-[protein] + ATP = O-phospho-L-threonyl-[protein] + ADP + H(+)</text>
        <dbReference type="Rhea" id="RHEA:46608"/>
        <dbReference type="Rhea" id="RHEA-COMP:11060"/>
        <dbReference type="Rhea" id="RHEA-COMP:11605"/>
        <dbReference type="ChEBI" id="CHEBI:15378"/>
        <dbReference type="ChEBI" id="CHEBI:30013"/>
        <dbReference type="ChEBI" id="CHEBI:30616"/>
        <dbReference type="ChEBI" id="CHEBI:61977"/>
        <dbReference type="ChEBI" id="CHEBI:456216"/>
        <dbReference type="EC" id="2.7.11.1"/>
    </reaction>
</comment>
<evidence type="ECO:0000256" key="18">
    <source>
        <dbReference type="SAM" id="MobiDB-lite"/>
    </source>
</evidence>
<dbReference type="SMART" id="SM00044">
    <property type="entry name" value="CYCc"/>
    <property type="match status" value="1"/>
</dbReference>
<evidence type="ECO:0000256" key="5">
    <source>
        <dbReference type="ARBA" id="ARBA00022692"/>
    </source>
</evidence>
<dbReference type="GO" id="GO:0005524">
    <property type="term" value="F:ATP binding"/>
    <property type="evidence" value="ECO:0007669"/>
    <property type="project" value="UniProtKB-UniRule"/>
</dbReference>
<dbReference type="SMR" id="E3VXW7"/>
<keyword evidence="8 17" id="KW-0547">Nucleotide-binding</keyword>
<dbReference type="InterPro" id="IPR017441">
    <property type="entry name" value="Protein_kinase_ATP_BS"/>
</dbReference>
<feature type="domain" description="Protein kinase" evidence="20">
    <location>
        <begin position="1399"/>
        <end position="1651"/>
    </location>
</feature>
<keyword evidence="23" id="KW-1185">Reference proteome</keyword>
<dbReference type="Gene3D" id="3.40.190.10">
    <property type="entry name" value="Periplasmic binding protein-like II"/>
    <property type="match status" value="4"/>
</dbReference>
<feature type="region of interest" description="Disordered" evidence="18">
    <location>
        <begin position="1089"/>
        <end position="1115"/>
    </location>
</feature>
<dbReference type="InterPro" id="IPR051681">
    <property type="entry name" value="Ser/Thr_Kinases-Pseudokinases"/>
</dbReference>
<dbReference type="RefSeq" id="YP_003987358.1">
    <property type="nucleotide sequence ID" value="NC_014649.1"/>
</dbReference>
<proteinExistence type="predicted"/>
<feature type="transmembrane region" description="Helical" evidence="19">
    <location>
        <begin position="739"/>
        <end position="767"/>
    </location>
</feature>
<keyword evidence="12 19" id="KW-0472">Membrane</keyword>
<dbReference type="InterPro" id="IPR001054">
    <property type="entry name" value="A/G_cyclase"/>
</dbReference>
<dbReference type="InterPro" id="IPR001245">
    <property type="entry name" value="Ser-Thr/Tyr_kinase_cat_dom"/>
</dbReference>
<dbReference type="PANTHER" id="PTHR44329">
    <property type="entry name" value="SERINE/THREONINE-PROTEIN KINASE TNNI3K-RELATED"/>
    <property type="match status" value="1"/>
</dbReference>
<reference evidence="22 23" key="1">
    <citation type="journal article" date="2011" name="Virol. J.">
        <title>Breaking the 1000-gene barrier for Mimivirus using ultra-deep genome and transcriptome sequencing.</title>
        <authorList>
            <person name="Legendre M."/>
            <person name="Santini S."/>
            <person name="Rico A."/>
            <person name="Abergel C."/>
            <person name="Claverie J.M."/>
        </authorList>
    </citation>
    <scope>NUCLEOTIDE SEQUENCE [LARGE SCALE GENOMIC DNA]</scope>
</reference>
<dbReference type="CDD" id="cd13999">
    <property type="entry name" value="STKc_MAP3K-like"/>
    <property type="match status" value="2"/>
</dbReference>
<evidence type="ECO:0000256" key="13">
    <source>
        <dbReference type="ARBA" id="ARBA00023170"/>
    </source>
</evidence>
<evidence type="ECO:0000259" key="21">
    <source>
        <dbReference type="PROSITE" id="PS50125"/>
    </source>
</evidence>
<dbReference type="KEGG" id="vg:9925489"/>
<evidence type="ECO:0000313" key="22">
    <source>
        <dbReference type="EMBL" id="ADO18875.1"/>
    </source>
</evidence>
<evidence type="ECO:0000256" key="7">
    <source>
        <dbReference type="ARBA" id="ARBA00022737"/>
    </source>
</evidence>
<dbReference type="PROSITE" id="PS51257">
    <property type="entry name" value="PROKAR_LIPOPROTEIN"/>
    <property type="match status" value="1"/>
</dbReference>
<protein>
    <recommendedName>
        <fullName evidence="2">non-specific serine/threonine protein kinase</fullName>
        <ecNumber evidence="2">2.7.11.1</ecNumber>
    </recommendedName>
</protein>
<dbReference type="Gene3D" id="1.10.510.10">
    <property type="entry name" value="Transferase(Phosphotransferase) domain 1"/>
    <property type="match status" value="2"/>
</dbReference>
<evidence type="ECO:0000256" key="4">
    <source>
        <dbReference type="ARBA" id="ARBA00022679"/>
    </source>
</evidence>
<keyword evidence="6" id="KW-0732">Signal</keyword>
<evidence type="ECO:0000256" key="14">
    <source>
        <dbReference type="ARBA" id="ARBA00023180"/>
    </source>
</evidence>
<dbReference type="InterPro" id="IPR024370">
    <property type="entry name" value="PBP_domain"/>
</dbReference>
<dbReference type="InterPro" id="IPR008271">
    <property type="entry name" value="Ser/Thr_kinase_AS"/>
</dbReference>
<feature type="binding site" evidence="17">
    <location>
        <position position="1427"/>
    </location>
    <ligand>
        <name>ATP</name>
        <dbReference type="ChEBI" id="CHEBI:30616"/>
    </ligand>
</feature>
<evidence type="ECO:0000256" key="17">
    <source>
        <dbReference type="PROSITE-ProRule" id="PRU10141"/>
    </source>
</evidence>
<dbReference type="PRINTS" id="PR00109">
    <property type="entry name" value="TYRKINASE"/>
</dbReference>
<dbReference type="PROSITE" id="PS50125">
    <property type="entry name" value="GUANYLATE_CYCLASE_2"/>
    <property type="match status" value="1"/>
</dbReference>
<dbReference type="PROSITE" id="PS00107">
    <property type="entry name" value="PROTEIN_KINASE_ATP"/>
    <property type="match status" value="2"/>
</dbReference>
<organismHost>
    <name type="scientific">Acanthamoeba polyphaga</name>
    <name type="common">Amoeba</name>
    <dbReference type="NCBI Taxonomy" id="5757"/>
</organismHost>
<dbReference type="Pfam" id="PF07714">
    <property type="entry name" value="PK_Tyr_Ser-Thr"/>
    <property type="match status" value="2"/>
</dbReference>
<evidence type="ECO:0000256" key="19">
    <source>
        <dbReference type="SAM" id="Phobius"/>
    </source>
</evidence>
<evidence type="ECO:0000259" key="20">
    <source>
        <dbReference type="PROSITE" id="PS50011"/>
    </source>
</evidence>
<evidence type="ECO:0000256" key="9">
    <source>
        <dbReference type="ARBA" id="ARBA00022777"/>
    </source>
</evidence>
<dbReference type="GO" id="GO:0004674">
    <property type="term" value="F:protein serine/threonine kinase activity"/>
    <property type="evidence" value="ECO:0007669"/>
    <property type="project" value="UniProtKB-KW"/>
</dbReference>
<dbReference type="GO" id="GO:0106310">
    <property type="term" value="F:protein serine kinase activity"/>
    <property type="evidence" value="ECO:0007669"/>
    <property type="project" value="RHEA"/>
</dbReference>
<dbReference type="EC" id="2.7.11.1" evidence="2"/>
<dbReference type="FunFam" id="3.30.200.20:FF:000060">
    <property type="entry name" value="Serine/threonine-protein kinase isoform 1"/>
    <property type="match status" value="1"/>
</dbReference>
<dbReference type="EMBL" id="HQ336222">
    <property type="protein sequence ID" value="ADO18875.1"/>
    <property type="molecule type" value="Genomic_DNA"/>
</dbReference>
<evidence type="ECO:0000256" key="8">
    <source>
        <dbReference type="ARBA" id="ARBA00022741"/>
    </source>
</evidence>
<comment type="subcellular location">
    <subcellularLocation>
        <location evidence="1">Membrane</location>
        <topology evidence="1">Single-pass type I membrane protein</topology>
    </subcellularLocation>
</comment>
<evidence type="ECO:0000256" key="10">
    <source>
        <dbReference type="ARBA" id="ARBA00022840"/>
    </source>
</evidence>
<evidence type="ECO:0000256" key="2">
    <source>
        <dbReference type="ARBA" id="ARBA00012513"/>
    </source>
</evidence>
<feature type="domain" description="Guanylate cyclase" evidence="21">
    <location>
        <begin position="1134"/>
        <end position="1277"/>
    </location>
</feature>
<keyword evidence="10 17" id="KW-0067">ATP-binding</keyword>
<keyword evidence="4 22" id="KW-0808">Transferase</keyword>
<feature type="domain" description="Protein kinase" evidence="20">
    <location>
        <begin position="786"/>
        <end position="1049"/>
    </location>
</feature>
<gene>
    <name evidence="22" type="primary">R826</name>
</gene>
<dbReference type="Gene3D" id="3.30.200.20">
    <property type="entry name" value="Phosphorylase Kinase, domain 1"/>
    <property type="match status" value="2"/>
</dbReference>
<feature type="binding site" evidence="17">
    <location>
        <position position="813"/>
    </location>
    <ligand>
        <name>ATP</name>
        <dbReference type="ChEBI" id="CHEBI:30616"/>
    </ligand>
</feature>
<dbReference type="GO" id="GO:0035556">
    <property type="term" value="P:intracellular signal transduction"/>
    <property type="evidence" value="ECO:0007669"/>
    <property type="project" value="InterPro"/>
</dbReference>
<dbReference type="InterPro" id="IPR000719">
    <property type="entry name" value="Prot_kinase_dom"/>
</dbReference>
<evidence type="ECO:0000256" key="6">
    <source>
        <dbReference type="ARBA" id="ARBA00022729"/>
    </source>
</evidence>
<dbReference type="SUPFAM" id="SSF55073">
    <property type="entry name" value="Nucleotide cyclase"/>
    <property type="match status" value="1"/>
</dbReference>
<dbReference type="Pfam" id="PF00211">
    <property type="entry name" value="Guanylate_cyc"/>
    <property type="match status" value="1"/>
</dbReference>
<keyword evidence="11 19" id="KW-1133">Transmembrane helix</keyword>
<evidence type="ECO:0000256" key="16">
    <source>
        <dbReference type="ARBA" id="ARBA00048679"/>
    </source>
</evidence>
<dbReference type="SMART" id="SM00220">
    <property type="entry name" value="S_TKc"/>
    <property type="match status" value="2"/>
</dbReference>
<keyword evidence="13" id="KW-0675">Receptor</keyword>
<name>E3VXW7_MIMIV</name>
<evidence type="ECO:0000256" key="1">
    <source>
        <dbReference type="ARBA" id="ARBA00004479"/>
    </source>
</evidence>
<organism evidence="22 23">
    <name type="scientific">Acanthamoeba polyphaga mimivirus</name>
    <name type="common">APMV</name>
    <dbReference type="NCBI Taxonomy" id="212035"/>
    <lineage>
        <taxon>Viruses</taxon>
        <taxon>Varidnaviria</taxon>
        <taxon>Bamfordvirae</taxon>
        <taxon>Nucleocytoviricota</taxon>
        <taxon>Megaviricetes</taxon>
        <taxon>Imitervirales</taxon>
        <taxon>Mimiviridae</taxon>
        <taxon>Megamimivirinae</taxon>
        <taxon>Mimivirus</taxon>
        <taxon>Mimivirus bradfordmassiliense</taxon>
    </lineage>
</organism>
<dbReference type="PROSITE" id="PS00108">
    <property type="entry name" value="PROTEIN_KINASE_ST"/>
    <property type="match status" value="2"/>
</dbReference>
<keyword evidence="9 22" id="KW-0418">Kinase</keyword>
<keyword evidence="3" id="KW-0723">Serine/threonine-protein kinase</keyword>
<dbReference type="SUPFAM" id="SSF53850">
    <property type="entry name" value="Periplasmic binding protein-like II"/>
    <property type="match status" value="2"/>
</dbReference>
<evidence type="ECO:0000256" key="15">
    <source>
        <dbReference type="ARBA" id="ARBA00047899"/>
    </source>
</evidence>
<dbReference type="GO" id="GO:0009190">
    <property type="term" value="P:cyclic nucleotide biosynthetic process"/>
    <property type="evidence" value="ECO:0007669"/>
    <property type="project" value="InterPro"/>
</dbReference>
<dbReference type="PROSITE" id="PS50011">
    <property type="entry name" value="PROTEIN_KINASE_DOM"/>
    <property type="match status" value="2"/>
</dbReference>
<sequence length="1657" mass="186740">MRLNSQIVFCIVVVISCLSMIECKMGSRIYCSGSLSSVELFSQYISNYALRNDDVTIIYAGMSVDEINADVYIADCSAYDRAIPQIYMISYGLIQFPIVGQAIVIIYNVPGLSSHNMIIDRETLGRIWTGNIRKWNDIQIQNLNPDIASQLPNETITLGYNDAYYLSISEIMQLALRNFSEEFANAHTIAGGKFGNMIPAKQGYAIDAGEASESRIDWVKNTPFSLSFADFATVYPRNVSYMHMYNKAGKLVEPNITTVQSAMADFKEIYTTNDFTIDIFDASGENSWPISWVNYISMTSTFQQADCIRTKELLDFIAWFYMNNEIAEIIKEYQYYPLDNTIKKIAIDNMYNVTCNGKVSQEHQYLIAFGSPLSIMASWPNTWASSMTTVKYYASLSDQAIELQKTFSGDFGITIKDFDKNKYLSSTMEDIGVSHLAAFNIVPAYNIPEFIGLNETLVLNYETIVDIYLGLVTNWNDSSIRNSNNPYINSLLPNKTITVVVQKVESDVNELFTNFLSCKSDKFNNAIGPTNLPEFDFVSNNVVYTEDVYGVGNTLVSTDYSFAFWPEPGIRLLSHMAIVQAASIQTSTGTIIKPTNETLSKAVDNKINSINRRDIEDGSWPFIAMMSLVYHQKTMQSFSKASALADFIYWTQFDDTAASIADTQGYYVASIHPTILRENLELLQSFTFEDRTVSKVANCIFEGTICYNKGTCNNNVCLCNIDREGQFCELEKTQSDTNIVTIILAVVIPIAFIIVCIICILVVALIFSLRFRKGISDDWEIDFHELELGEQLGTGAFGEVHKGTWRGTEVAVKMISPDKTITKDIERNFKDEVRVMTTLRHPNVVLFMAASTKPPKMCIVMEFMALGSLHDLLKNELIPDIPFALKVKIAYQASKGMHFLHSSGITHRDLKSLNLLLDIKWNVKVSDFGLTKFKSDVKSINPEKFAGTIQWTAPEILSEDREVDYILSDVYSFGIIMWELITRDQPYFGMSPAAIAVSVIRDNYRPVISDQLRSEVAPEYIELLTSCWHFDPTIRPTFLEIMTRLSNLMGDSGMTGMSSSSSNSSKFDYNSFGKVQQFAINRTDPDGIVQNSYNRTDSYDLGSNNSHSSITSDTNKSNKYLRQTNIQHPTGEVVVVFTDIISAAQLWEFDASEMKNATILYNKLVRSICNECGGYESLISKERNSGEGSFCLIFSDVQNAITFCEELQKQLVGVNWSPKLLEHPITAIEKDINGTIIYAGLRVRIGLHFGSTKINYDPISRKYEYIGPTVTTAAAVTTITHGGQIIMTEDVANKLSTENSNKPVCLGRVDIDGIPDSLVLYEYVISALIGRFFGGVTRKNASFVSNETSTDYDDMDTDNSTFSARVPHQAYQYHAAIENNERYLTSAGLCSWVINYDEIKMGEQIGLGSYGVVYRGKWKNVDVAIKKFIKQKIDENHLLGIREEIAFLKKLHHPNIITMVGASLKKPNICIVTEYMAKGNLRDAMRTCTPKLEWHQKIKILVNIAKGISYLHSFDPPIIHRDIKPSNILIDENWNVKIADFGFARIKEENAIMTRCGTPCWTAPEIIRNDIYDEKVDVFSFGIVMWEVLTCKEPFIGANFMKITMDILEDVRPKIPQDCPEEFAKLMRKCWHAKSTKRPTMDDVIIVLAKFCPDISV</sequence>
<comment type="catalytic activity">
    <reaction evidence="16">
        <text>L-seryl-[protein] + ATP = O-phospho-L-seryl-[protein] + ADP + H(+)</text>
        <dbReference type="Rhea" id="RHEA:17989"/>
        <dbReference type="Rhea" id="RHEA-COMP:9863"/>
        <dbReference type="Rhea" id="RHEA-COMP:11604"/>
        <dbReference type="ChEBI" id="CHEBI:15378"/>
        <dbReference type="ChEBI" id="CHEBI:29999"/>
        <dbReference type="ChEBI" id="CHEBI:30616"/>
        <dbReference type="ChEBI" id="CHEBI:83421"/>
        <dbReference type="ChEBI" id="CHEBI:456216"/>
        <dbReference type="EC" id="2.7.11.1"/>
    </reaction>
</comment>
<keyword evidence="5 19" id="KW-0812">Transmembrane</keyword>
<dbReference type="Gene3D" id="3.30.70.1230">
    <property type="entry name" value="Nucleotide cyclase"/>
    <property type="match status" value="1"/>
</dbReference>
<evidence type="ECO:0000256" key="12">
    <source>
        <dbReference type="ARBA" id="ARBA00023136"/>
    </source>
</evidence>
<keyword evidence="14" id="KW-0325">Glycoprotein</keyword>
<dbReference type="GO" id="GO:0016020">
    <property type="term" value="C:membrane"/>
    <property type="evidence" value="ECO:0007669"/>
    <property type="project" value="UniProtKB-SubCell"/>
</dbReference>
<dbReference type="InterPro" id="IPR029787">
    <property type="entry name" value="Nucleotide_cyclase"/>
</dbReference>
<evidence type="ECO:0000313" key="23">
    <source>
        <dbReference type="Proteomes" id="UP000201519"/>
    </source>
</evidence>
<dbReference type="InterPro" id="IPR011009">
    <property type="entry name" value="Kinase-like_dom_sf"/>
</dbReference>
<dbReference type="Pfam" id="PF12849">
    <property type="entry name" value="PBP_like_2"/>
    <property type="match status" value="1"/>
</dbReference>
<dbReference type="PANTHER" id="PTHR44329:SF298">
    <property type="entry name" value="MIXED LINEAGE KINASE DOMAIN-LIKE PROTEIN"/>
    <property type="match status" value="1"/>
</dbReference>
<dbReference type="SUPFAM" id="SSF56112">
    <property type="entry name" value="Protein kinase-like (PK-like)"/>
    <property type="match status" value="2"/>
</dbReference>
<evidence type="ECO:0000256" key="11">
    <source>
        <dbReference type="ARBA" id="ARBA00022989"/>
    </source>
</evidence>
<dbReference type="GeneID" id="9925489"/>
<keyword evidence="7" id="KW-0677">Repeat</keyword>
<dbReference type="Proteomes" id="UP000201519">
    <property type="component" value="Segment"/>
</dbReference>